<keyword evidence="1" id="KW-0472">Membrane</keyword>
<evidence type="ECO:0008006" key="4">
    <source>
        <dbReference type="Google" id="ProtNLM"/>
    </source>
</evidence>
<sequence>MEKFNDELNEDEEIKRIKRTSTIALVLVLIILSLLIGGIVFLKSIFSPSKELINQTESMDGKYKIEAYLIYGGATTDWAVRCYLKIDNKFGKKVIYNDYHIKDSEMIWEDNDTVYINGHKIELPDGKYDFRYD</sequence>
<proteinExistence type="predicted"/>
<organism evidence="2 3">
    <name type="scientific">Clostridium sartagoforme AAU1</name>
    <dbReference type="NCBI Taxonomy" id="1202534"/>
    <lineage>
        <taxon>Bacteria</taxon>
        <taxon>Bacillati</taxon>
        <taxon>Bacillota</taxon>
        <taxon>Clostridia</taxon>
        <taxon>Eubacteriales</taxon>
        <taxon>Clostridiaceae</taxon>
        <taxon>Clostridium</taxon>
    </lineage>
</organism>
<keyword evidence="3" id="KW-1185">Reference proteome</keyword>
<feature type="transmembrane region" description="Helical" evidence="1">
    <location>
        <begin position="21"/>
        <end position="42"/>
    </location>
</feature>
<comment type="caution">
    <text evidence="2">The sequence shown here is derived from an EMBL/GenBank/DDBJ whole genome shotgun (WGS) entry which is preliminary data.</text>
</comment>
<protein>
    <recommendedName>
        <fullName evidence="4">DUF5412 domain-containing protein</fullName>
    </recommendedName>
</protein>
<dbReference type="Pfam" id="PF17428">
    <property type="entry name" value="DUF5412"/>
    <property type="match status" value="1"/>
</dbReference>
<dbReference type="RefSeq" id="WP_016206041.1">
    <property type="nucleotide sequence ID" value="NZ_ASRV01000032.1"/>
</dbReference>
<name>R9CEQ2_9CLOT</name>
<evidence type="ECO:0000256" key="1">
    <source>
        <dbReference type="SAM" id="Phobius"/>
    </source>
</evidence>
<evidence type="ECO:0000313" key="3">
    <source>
        <dbReference type="Proteomes" id="UP000013988"/>
    </source>
</evidence>
<evidence type="ECO:0000313" key="2">
    <source>
        <dbReference type="EMBL" id="EOR27772.1"/>
    </source>
</evidence>
<keyword evidence="1" id="KW-0812">Transmembrane</keyword>
<gene>
    <name evidence="2" type="ORF">A500_02776</name>
</gene>
<dbReference type="Proteomes" id="UP000013988">
    <property type="component" value="Unassembled WGS sequence"/>
</dbReference>
<accession>R9CEQ2</accession>
<keyword evidence="1" id="KW-1133">Transmembrane helix</keyword>
<dbReference type="PATRIC" id="fig|1202534.3.peg.552"/>
<dbReference type="EMBL" id="ASRV01000032">
    <property type="protein sequence ID" value="EOR27772.1"/>
    <property type="molecule type" value="Genomic_DNA"/>
</dbReference>
<reference evidence="2 3" key="1">
    <citation type="submission" date="2013-03" db="EMBL/GenBank/DDBJ databases">
        <title>Whole genome shotgun sequencing of Clostridium sartagoforme AAU1.</title>
        <authorList>
            <person name="Joshi C.G."/>
            <person name="Duggirala S.M."/>
            <person name="Nathani N.M."/>
            <person name="Bhatt V.D."/>
            <person name="Patel A.K."/>
            <person name="Pandya P.R."/>
            <person name="KaPatel J.A."/>
        </authorList>
    </citation>
    <scope>NUCLEOTIDE SEQUENCE [LARGE SCALE GENOMIC DNA]</scope>
    <source>
        <strain evidence="2 3">AAU1</strain>
    </source>
</reference>
<dbReference type="InterPro" id="IPR035406">
    <property type="entry name" value="DUF5412"/>
</dbReference>
<dbReference type="AlphaFoldDB" id="R9CEQ2"/>